<sequence length="83" mass="9397">MKRSLDWILSSFLAATACSHESFDVVVYVCPVNIVSGEHLYASHPRSIRETVTHHCSQPVLRCIGRDDDLFRRIVVGEQEVRG</sequence>
<keyword evidence="3" id="KW-1185">Reference proteome</keyword>
<evidence type="ECO:0000313" key="2">
    <source>
        <dbReference type="EMBL" id="VDO25324.1"/>
    </source>
</evidence>
<dbReference type="AlphaFoldDB" id="A0A0N4W5J6"/>
<accession>A0A0N4W5J6</accession>
<keyword evidence="1" id="KW-0732">Signal</keyword>
<organism evidence="4">
    <name type="scientific">Haemonchus placei</name>
    <name type="common">Barber's pole worm</name>
    <dbReference type="NCBI Taxonomy" id="6290"/>
    <lineage>
        <taxon>Eukaryota</taxon>
        <taxon>Metazoa</taxon>
        <taxon>Ecdysozoa</taxon>
        <taxon>Nematoda</taxon>
        <taxon>Chromadorea</taxon>
        <taxon>Rhabditida</taxon>
        <taxon>Rhabditina</taxon>
        <taxon>Rhabditomorpha</taxon>
        <taxon>Strongyloidea</taxon>
        <taxon>Trichostrongylidae</taxon>
        <taxon>Haemonchus</taxon>
    </lineage>
</organism>
<protein>
    <submittedName>
        <fullName evidence="4">Secreted protein</fullName>
    </submittedName>
</protein>
<feature type="chain" id="PRO_5043123432" evidence="1">
    <location>
        <begin position="20"/>
        <end position="83"/>
    </location>
</feature>
<dbReference type="WBParaSite" id="HPLM_0000524401-mRNA-1">
    <property type="protein sequence ID" value="HPLM_0000524401-mRNA-1"/>
    <property type="gene ID" value="HPLM_0000524401"/>
</dbReference>
<proteinExistence type="predicted"/>
<evidence type="ECO:0000256" key="1">
    <source>
        <dbReference type="SAM" id="SignalP"/>
    </source>
</evidence>
<evidence type="ECO:0000313" key="4">
    <source>
        <dbReference type="WBParaSite" id="HPLM_0000524401-mRNA-1"/>
    </source>
</evidence>
<name>A0A0N4W5J6_HAEPC</name>
<gene>
    <name evidence="2" type="ORF">HPLM_LOCUS5236</name>
</gene>
<dbReference type="Proteomes" id="UP000268014">
    <property type="component" value="Unassembled WGS sequence"/>
</dbReference>
<evidence type="ECO:0000313" key="3">
    <source>
        <dbReference type="Proteomes" id="UP000268014"/>
    </source>
</evidence>
<dbReference type="PROSITE" id="PS51257">
    <property type="entry name" value="PROKAR_LIPOPROTEIN"/>
    <property type="match status" value="1"/>
</dbReference>
<feature type="signal peptide" evidence="1">
    <location>
        <begin position="1"/>
        <end position="19"/>
    </location>
</feature>
<dbReference type="EMBL" id="UZAF01016306">
    <property type="protein sequence ID" value="VDO25324.1"/>
    <property type="molecule type" value="Genomic_DNA"/>
</dbReference>
<reference evidence="4" key="1">
    <citation type="submission" date="2017-02" db="UniProtKB">
        <authorList>
            <consortium name="WormBaseParasite"/>
        </authorList>
    </citation>
    <scope>IDENTIFICATION</scope>
</reference>
<reference evidence="2 3" key="2">
    <citation type="submission" date="2018-11" db="EMBL/GenBank/DDBJ databases">
        <authorList>
            <consortium name="Pathogen Informatics"/>
        </authorList>
    </citation>
    <scope>NUCLEOTIDE SEQUENCE [LARGE SCALE GENOMIC DNA]</scope>
    <source>
        <strain evidence="2 3">MHpl1</strain>
    </source>
</reference>